<dbReference type="AlphaFoldDB" id="A0A1F8F6J7"/>
<protein>
    <submittedName>
        <fullName evidence="2">Uncharacterized protein</fullName>
    </submittedName>
</protein>
<keyword evidence="1" id="KW-1133">Transmembrane helix</keyword>
<gene>
    <name evidence="2" type="ORF">A3J46_00895</name>
</gene>
<sequence>MAAIKIKVVVFIFLCVLIFGNFNFAAGETLNLNPIDAVKNAGIRGINAGDVLDAFKFNLFDFPGEININTDIPISPKVNEFQNLPDSNDIDLKQFLTLKDVSSDDLGEAIKAVITLVIEIFLVVISVVFQILKLILGFLR</sequence>
<keyword evidence="1" id="KW-0812">Transmembrane</keyword>
<evidence type="ECO:0000256" key="1">
    <source>
        <dbReference type="SAM" id="Phobius"/>
    </source>
</evidence>
<evidence type="ECO:0000313" key="2">
    <source>
        <dbReference type="EMBL" id="OGN08180.1"/>
    </source>
</evidence>
<dbReference type="Proteomes" id="UP000177167">
    <property type="component" value="Unassembled WGS sequence"/>
</dbReference>
<organism evidence="2 3">
    <name type="scientific">Candidatus Yanofskybacteria bacterium RIFCSPHIGHO2_02_FULL_41_11</name>
    <dbReference type="NCBI Taxonomy" id="1802675"/>
    <lineage>
        <taxon>Bacteria</taxon>
        <taxon>Candidatus Yanofskyibacteriota</taxon>
    </lineage>
</organism>
<comment type="caution">
    <text evidence="2">The sequence shown here is derived from an EMBL/GenBank/DDBJ whole genome shotgun (WGS) entry which is preliminary data.</text>
</comment>
<feature type="transmembrane region" description="Helical" evidence="1">
    <location>
        <begin position="112"/>
        <end position="136"/>
    </location>
</feature>
<proteinExistence type="predicted"/>
<name>A0A1F8F6J7_9BACT</name>
<keyword evidence="1" id="KW-0472">Membrane</keyword>
<evidence type="ECO:0000313" key="3">
    <source>
        <dbReference type="Proteomes" id="UP000177167"/>
    </source>
</evidence>
<reference evidence="2 3" key="1">
    <citation type="journal article" date="2016" name="Nat. Commun.">
        <title>Thousands of microbial genomes shed light on interconnected biogeochemical processes in an aquifer system.</title>
        <authorList>
            <person name="Anantharaman K."/>
            <person name="Brown C.T."/>
            <person name="Hug L.A."/>
            <person name="Sharon I."/>
            <person name="Castelle C.J."/>
            <person name="Probst A.J."/>
            <person name="Thomas B.C."/>
            <person name="Singh A."/>
            <person name="Wilkins M.J."/>
            <person name="Karaoz U."/>
            <person name="Brodie E.L."/>
            <person name="Williams K.H."/>
            <person name="Hubbard S.S."/>
            <person name="Banfield J.F."/>
        </authorList>
    </citation>
    <scope>NUCLEOTIDE SEQUENCE [LARGE SCALE GENOMIC DNA]</scope>
</reference>
<dbReference type="EMBL" id="MGJP01000067">
    <property type="protein sequence ID" value="OGN08180.1"/>
    <property type="molecule type" value="Genomic_DNA"/>
</dbReference>
<accession>A0A1F8F6J7</accession>